<feature type="compositionally biased region" description="Low complexity" evidence="5">
    <location>
        <begin position="70"/>
        <end position="79"/>
    </location>
</feature>
<dbReference type="OrthoDB" id="28208at2759"/>
<accession>A0A9K3GDF8</accession>
<keyword evidence="2 6" id="KW-0812">Transmembrane</keyword>
<keyword evidence="4 6" id="KW-0472">Membrane</keyword>
<protein>
    <recommendedName>
        <fullName evidence="7">Amino acid transporter transmembrane domain-containing protein</fullName>
    </recommendedName>
</protein>
<evidence type="ECO:0000313" key="9">
    <source>
        <dbReference type="Proteomes" id="UP000265618"/>
    </source>
</evidence>
<comment type="subcellular location">
    <subcellularLocation>
        <location evidence="1">Membrane</location>
        <topology evidence="1">Multi-pass membrane protein</topology>
    </subcellularLocation>
</comment>
<dbReference type="GO" id="GO:0016020">
    <property type="term" value="C:membrane"/>
    <property type="evidence" value="ECO:0007669"/>
    <property type="project" value="UniProtKB-SubCell"/>
</dbReference>
<feature type="transmembrane region" description="Helical" evidence="6">
    <location>
        <begin position="263"/>
        <end position="286"/>
    </location>
</feature>
<proteinExistence type="predicted"/>
<dbReference type="EMBL" id="BDIP01000045">
    <property type="protein sequence ID" value="GIQ79709.1"/>
    <property type="molecule type" value="Genomic_DNA"/>
</dbReference>
<feature type="domain" description="Amino acid transporter transmembrane" evidence="7">
    <location>
        <begin position="114"/>
        <end position="434"/>
    </location>
</feature>
<dbReference type="GO" id="GO:0015179">
    <property type="term" value="F:L-amino acid transmembrane transporter activity"/>
    <property type="evidence" value="ECO:0007669"/>
    <property type="project" value="TreeGrafter"/>
</dbReference>
<feature type="region of interest" description="Disordered" evidence="5">
    <location>
        <begin position="1"/>
        <end position="36"/>
    </location>
</feature>
<keyword evidence="9" id="KW-1185">Reference proteome</keyword>
<sequence>MGYHERQGTPTGRRGSAASPWTETVDPLSSDYMSGRGTAGVGQSFMVQVAAPAAATATVNAAGAGGTPGVGAAPPANTPLHDSSTAPSALDTANEGDQTPEGDAGGPESPQDAAGIFLGVFLMVACVLLHRASLRVLVSITTITGAATYKDIVRWAVGPKTAFLVPLFGSSIYLTGCTVYYMVAGEYFSQLFPSVHLAAARIIMSIPMFCLSLLPSLERLSVVSLFAIVAAVCSVCFVAGTFVLAVFRNELNPVWLPEHPATAISNCFSLMSGAFGGEFIIVMLYTNMAARHQSERQNKMKRVINNSLGAIFACNILMGACGSLMFGADTDPNLLMNFPSTNILCNVVKVMMLVVLTCSYPLLMAIIGMSVGDMTGKPLTNRQRITVLTVLYGVVSVIGNVADSIASILSFTCGTSGSMVYYILPGIISFRTRPAKVLPPVLGTSQLGPSQHRNYDVIGSPPPSLPASQEVSEASCVLGDVEEARGVCISPAAADGIAPFGFVAPSTDAPESLGDVTEVVVSVPTEAEREAEMTKRRESTLSTSSFEESSLSGYELPPLQITWIGCTLIATGVVNAILKTSEVIMMM</sequence>
<name>A0A9K3GDF8_9EUKA</name>
<evidence type="ECO:0000313" key="8">
    <source>
        <dbReference type="EMBL" id="GIQ79709.1"/>
    </source>
</evidence>
<feature type="transmembrane region" description="Helical" evidence="6">
    <location>
        <begin position="307"/>
        <end position="328"/>
    </location>
</feature>
<evidence type="ECO:0000256" key="5">
    <source>
        <dbReference type="SAM" id="MobiDB-lite"/>
    </source>
</evidence>
<dbReference type="PANTHER" id="PTHR22950">
    <property type="entry name" value="AMINO ACID TRANSPORTER"/>
    <property type="match status" value="1"/>
</dbReference>
<dbReference type="AlphaFoldDB" id="A0A9K3GDF8"/>
<comment type="caution">
    <text evidence="8">The sequence shown here is derived from an EMBL/GenBank/DDBJ whole genome shotgun (WGS) entry which is preliminary data.</text>
</comment>
<reference evidence="8 9" key="1">
    <citation type="journal article" date="2018" name="PLoS ONE">
        <title>The draft genome of Kipferlia bialata reveals reductive genome evolution in fornicate parasites.</title>
        <authorList>
            <person name="Tanifuji G."/>
            <person name="Takabayashi S."/>
            <person name="Kume K."/>
            <person name="Takagi M."/>
            <person name="Nakayama T."/>
            <person name="Kamikawa R."/>
            <person name="Inagaki Y."/>
            <person name="Hashimoto T."/>
        </authorList>
    </citation>
    <scope>NUCLEOTIDE SEQUENCE [LARGE SCALE GENOMIC DNA]</scope>
    <source>
        <strain evidence="8">NY0173</strain>
    </source>
</reference>
<evidence type="ECO:0000256" key="1">
    <source>
        <dbReference type="ARBA" id="ARBA00004141"/>
    </source>
</evidence>
<evidence type="ECO:0000256" key="3">
    <source>
        <dbReference type="ARBA" id="ARBA00022989"/>
    </source>
</evidence>
<feature type="transmembrane region" description="Helical" evidence="6">
    <location>
        <begin position="384"/>
        <end position="402"/>
    </location>
</feature>
<feature type="compositionally biased region" description="Basic and acidic residues" evidence="5">
    <location>
        <begin position="526"/>
        <end position="539"/>
    </location>
</feature>
<evidence type="ECO:0000256" key="4">
    <source>
        <dbReference type="ARBA" id="ARBA00023136"/>
    </source>
</evidence>
<feature type="transmembrane region" description="Helical" evidence="6">
    <location>
        <begin position="162"/>
        <end position="183"/>
    </location>
</feature>
<feature type="transmembrane region" description="Helical" evidence="6">
    <location>
        <begin position="195"/>
        <end position="214"/>
    </location>
</feature>
<dbReference type="Pfam" id="PF01490">
    <property type="entry name" value="Aa_trans"/>
    <property type="match status" value="1"/>
</dbReference>
<evidence type="ECO:0000256" key="6">
    <source>
        <dbReference type="SAM" id="Phobius"/>
    </source>
</evidence>
<dbReference type="InterPro" id="IPR013057">
    <property type="entry name" value="AA_transpt_TM"/>
</dbReference>
<feature type="region of interest" description="Disordered" evidence="5">
    <location>
        <begin position="526"/>
        <end position="547"/>
    </location>
</feature>
<feature type="transmembrane region" description="Helical" evidence="6">
    <location>
        <begin position="348"/>
        <end position="372"/>
    </location>
</feature>
<keyword evidence="3 6" id="KW-1133">Transmembrane helix</keyword>
<evidence type="ECO:0000256" key="2">
    <source>
        <dbReference type="ARBA" id="ARBA00022692"/>
    </source>
</evidence>
<gene>
    <name evidence="8" type="ORF">KIPB_000392</name>
</gene>
<feature type="region of interest" description="Disordered" evidence="5">
    <location>
        <begin position="68"/>
        <end position="109"/>
    </location>
</feature>
<feature type="transmembrane region" description="Helical" evidence="6">
    <location>
        <begin position="113"/>
        <end position="130"/>
    </location>
</feature>
<evidence type="ECO:0000259" key="7">
    <source>
        <dbReference type="Pfam" id="PF01490"/>
    </source>
</evidence>
<organism evidence="8 9">
    <name type="scientific">Kipferlia bialata</name>
    <dbReference type="NCBI Taxonomy" id="797122"/>
    <lineage>
        <taxon>Eukaryota</taxon>
        <taxon>Metamonada</taxon>
        <taxon>Carpediemonas-like organisms</taxon>
        <taxon>Kipferlia</taxon>
    </lineage>
</organism>
<feature type="transmembrane region" description="Helical" evidence="6">
    <location>
        <begin position="408"/>
        <end position="428"/>
    </location>
</feature>
<dbReference type="Proteomes" id="UP000265618">
    <property type="component" value="Unassembled WGS sequence"/>
</dbReference>
<feature type="transmembrane region" description="Helical" evidence="6">
    <location>
        <begin position="226"/>
        <end position="247"/>
    </location>
</feature>